<comment type="caution">
    <text evidence="1">The sequence shown here is derived from an EMBL/GenBank/DDBJ whole genome shotgun (WGS) entry which is preliminary data.</text>
</comment>
<dbReference type="AlphaFoldDB" id="A0A4S8R9V3"/>
<keyword evidence="2" id="KW-1185">Reference proteome</keyword>
<dbReference type="OrthoDB" id="3465870at2759"/>
<dbReference type="EMBL" id="PQXL01000018">
    <property type="protein sequence ID" value="THV54903.1"/>
    <property type="molecule type" value="Genomic_DNA"/>
</dbReference>
<gene>
    <name evidence="1" type="ORF">BGAL_0018g00590</name>
</gene>
<proteinExistence type="predicted"/>
<evidence type="ECO:0000313" key="1">
    <source>
        <dbReference type="EMBL" id="THV54903.1"/>
    </source>
</evidence>
<accession>A0A4S8R9V3</accession>
<reference evidence="1 2" key="1">
    <citation type="submission" date="2017-12" db="EMBL/GenBank/DDBJ databases">
        <title>Comparative genomics of Botrytis spp.</title>
        <authorList>
            <person name="Valero-Jimenez C.A."/>
            <person name="Tapia P."/>
            <person name="Veloso J."/>
            <person name="Silva-Moreno E."/>
            <person name="Staats M."/>
            <person name="Valdes J.H."/>
            <person name="Van Kan J.A.L."/>
        </authorList>
    </citation>
    <scope>NUCLEOTIDE SEQUENCE [LARGE SCALE GENOMIC DNA]</scope>
    <source>
        <strain evidence="1 2">MUCL435</strain>
    </source>
</reference>
<dbReference type="Proteomes" id="UP000308671">
    <property type="component" value="Unassembled WGS sequence"/>
</dbReference>
<organism evidence="1 2">
    <name type="scientific">Botrytis galanthina</name>
    <dbReference type="NCBI Taxonomy" id="278940"/>
    <lineage>
        <taxon>Eukaryota</taxon>
        <taxon>Fungi</taxon>
        <taxon>Dikarya</taxon>
        <taxon>Ascomycota</taxon>
        <taxon>Pezizomycotina</taxon>
        <taxon>Leotiomycetes</taxon>
        <taxon>Helotiales</taxon>
        <taxon>Sclerotiniaceae</taxon>
        <taxon>Botrytis</taxon>
    </lineage>
</organism>
<name>A0A4S8R9V3_9HELO</name>
<protein>
    <submittedName>
        <fullName evidence="1">Uncharacterized protein</fullName>
    </submittedName>
</protein>
<sequence length="126" mass="15064">MPTPYYALPRRPRLFRIEVYFGREATGGYEYSWMERWWIYPEISYRNLVRRCNRSLMAHYPNTVLRDFKLNINVSSGTYDKITRTNIQAVMRELRSTEERRAIFPAYIKHPPLVIAGTPGLQYILN</sequence>
<evidence type="ECO:0000313" key="2">
    <source>
        <dbReference type="Proteomes" id="UP000308671"/>
    </source>
</evidence>